<dbReference type="EMBL" id="PGOL01001028">
    <property type="protein sequence ID" value="PKI61540.1"/>
    <property type="molecule type" value="Genomic_DNA"/>
</dbReference>
<evidence type="ECO:0000313" key="2">
    <source>
        <dbReference type="Proteomes" id="UP000233551"/>
    </source>
</evidence>
<organism evidence="1 2">
    <name type="scientific">Punica granatum</name>
    <name type="common">Pomegranate</name>
    <dbReference type="NCBI Taxonomy" id="22663"/>
    <lineage>
        <taxon>Eukaryota</taxon>
        <taxon>Viridiplantae</taxon>
        <taxon>Streptophyta</taxon>
        <taxon>Embryophyta</taxon>
        <taxon>Tracheophyta</taxon>
        <taxon>Spermatophyta</taxon>
        <taxon>Magnoliopsida</taxon>
        <taxon>eudicotyledons</taxon>
        <taxon>Gunneridae</taxon>
        <taxon>Pentapetalae</taxon>
        <taxon>rosids</taxon>
        <taxon>malvids</taxon>
        <taxon>Myrtales</taxon>
        <taxon>Lythraceae</taxon>
        <taxon>Punica</taxon>
    </lineage>
</organism>
<proteinExistence type="predicted"/>
<dbReference type="Proteomes" id="UP000233551">
    <property type="component" value="Unassembled WGS sequence"/>
</dbReference>
<dbReference type="AlphaFoldDB" id="A0A2I0K0A9"/>
<name>A0A2I0K0A9_PUNGR</name>
<reference evidence="1 2" key="1">
    <citation type="submission" date="2017-11" db="EMBL/GenBank/DDBJ databases">
        <title>De-novo sequencing of pomegranate (Punica granatum L.) genome.</title>
        <authorList>
            <person name="Akparov Z."/>
            <person name="Amiraslanov A."/>
            <person name="Hajiyeva S."/>
            <person name="Abbasov M."/>
            <person name="Kaur K."/>
            <person name="Hamwieh A."/>
            <person name="Solovyev V."/>
            <person name="Salamov A."/>
            <person name="Braich B."/>
            <person name="Kosarev P."/>
            <person name="Mahmoud A."/>
            <person name="Hajiyev E."/>
            <person name="Babayeva S."/>
            <person name="Izzatullayeva V."/>
            <person name="Mammadov A."/>
            <person name="Mammadov A."/>
            <person name="Sharifova S."/>
            <person name="Ojaghi J."/>
            <person name="Eynullazada K."/>
            <person name="Bayramov B."/>
            <person name="Abdulazimova A."/>
            <person name="Shahmuradov I."/>
        </authorList>
    </citation>
    <scope>NUCLEOTIDE SEQUENCE [LARGE SCALE GENOMIC DNA]</scope>
    <source>
        <strain evidence="2">cv. AG2017</strain>
        <tissue evidence="1">Leaf</tissue>
    </source>
</reference>
<protein>
    <submittedName>
        <fullName evidence="1">Uncharacterized protein</fullName>
    </submittedName>
</protein>
<accession>A0A2I0K0A9</accession>
<sequence length="164" mass="18166">MESGSRLGLSDPSWRSPCSLTQFVAVNLDPLHPIFPDLCLSLSLSPTRASMITATRPIRFRKNWAKRGLKPIKANPAQLTHLTGLETSLTGLSWLIGSAQSILENIAYVPMLDGQNFSDREESVLFTLGYIDLDYALREKESPSHGYNAPGVKEKYECGRNLTV</sequence>
<comment type="caution">
    <text evidence="1">The sequence shown here is derived from an EMBL/GenBank/DDBJ whole genome shotgun (WGS) entry which is preliminary data.</text>
</comment>
<keyword evidence="2" id="KW-1185">Reference proteome</keyword>
<evidence type="ECO:0000313" key="1">
    <source>
        <dbReference type="EMBL" id="PKI61540.1"/>
    </source>
</evidence>
<gene>
    <name evidence="1" type="ORF">CRG98_018036</name>
</gene>